<comment type="caution">
    <text evidence="1">The sequence shown here is derived from an EMBL/GenBank/DDBJ whole genome shotgun (WGS) entry which is preliminary data.</text>
</comment>
<gene>
    <name evidence="1" type="ORF">FD14_GL000297</name>
</gene>
<keyword evidence="2" id="KW-1185">Reference proteome</keyword>
<evidence type="ECO:0000313" key="1">
    <source>
        <dbReference type="EMBL" id="KRN25412.1"/>
    </source>
</evidence>
<accession>A0A0R2FMD9</accession>
<dbReference type="Proteomes" id="UP000051442">
    <property type="component" value="Unassembled WGS sequence"/>
</dbReference>
<reference evidence="1 2" key="1">
    <citation type="journal article" date="2015" name="Genome Announc.">
        <title>Expanding the biotechnology potential of lactobacilli through comparative genomics of 213 strains and associated genera.</title>
        <authorList>
            <person name="Sun Z."/>
            <person name="Harris H.M."/>
            <person name="McCann A."/>
            <person name="Guo C."/>
            <person name="Argimon S."/>
            <person name="Zhang W."/>
            <person name="Yang X."/>
            <person name="Jeffery I.B."/>
            <person name="Cooney J.C."/>
            <person name="Kagawa T.F."/>
            <person name="Liu W."/>
            <person name="Song Y."/>
            <person name="Salvetti E."/>
            <person name="Wrobel A."/>
            <person name="Rasinkangas P."/>
            <person name="Parkhill J."/>
            <person name="Rea M.C."/>
            <person name="O'Sullivan O."/>
            <person name="Ritari J."/>
            <person name="Douillard F.P."/>
            <person name="Paul Ross R."/>
            <person name="Yang R."/>
            <person name="Briner A.E."/>
            <person name="Felis G.E."/>
            <person name="de Vos W.M."/>
            <person name="Barrangou R."/>
            <person name="Klaenhammer T.R."/>
            <person name="Caufield P.W."/>
            <person name="Cui Y."/>
            <person name="Zhang H."/>
            <person name="O'Toole P.W."/>
        </authorList>
    </citation>
    <scope>NUCLEOTIDE SEQUENCE [LARGE SCALE GENOMIC DNA]</scope>
    <source>
        <strain evidence="1 2">DSM 23365</strain>
    </source>
</reference>
<name>A0A0R2FMD9_9LACO</name>
<proteinExistence type="predicted"/>
<dbReference type="PATRIC" id="fig|1423804.4.peg.323"/>
<organism evidence="1 2">
    <name type="scientific">Secundilactobacillus similis DSM 23365 = JCM 2765</name>
    <dbReference type="NCBI Taxonomy" id="1423804"/>
    <lineage>
        <taxon>Bacteria</taxon>
        <taxon>Bacillati</taxon>
        <taxon>Bacillota</taxon>
        <taxon>Bacilli</taxon>
        <taxon>Lactobacillales</taxon>
        <taxon>Lactobacillaceae</taxon>
        <taxon>Secundilactobacillus</taxon>
    </lineage>
</organism>
<sequence>MLNNEEHAQLAYTPEEQRYLEKFFSDNPTIEHFYKKRPSLTSEFILPSDFLAEEKKLITIIRTQISRKIVKGLPSTKINEINSKIADISSKINSFNAQVSMAM</sequence>
<protein>
    <submittedName>
        <fullName evidence="1">Uncharacterized protein</fullName>
    </submittedName>
</protein>
<dbReference type="AlphaFoldDB" id="A0A0R2FMD9"/>
<dbReference type="EMBL" id="AYZM01000068">
    <property type="protein sequence ID" value="KRN25412.1"/>
    <property type="molecule type" value="Genomic_DNA"/>
</dbReference>
<evidence type="ECO:0000313" key="2">
    <source>
        <dbReference type="Proteomes" id="UP000051442"/>
    </source>
</evidence>